<name>A0ABY9AU43_PARCI</name>
<dbReference type="Proteomes" id="UP001242732">
    <property type="component" value="Chromosome"/>
</dbReference>
<evidence type="ECO:0000256" key="1">
    <source>
        <dbReference type="SAM" id="SignalP"/>
    </source>
</evidence>
<feature type="chain" id="PRO_5045741074" description="Lipoprotein" evidence="1">
    <location>
        <begin position="47"/>
        <end position="222"/>
    </location>
</feature>
<organism evidence="2 3">
    <name type="scientific">Paracidovorax citrulli</name>
    <name type="common">Acidovorax citrulli</name>
    <dbReference type="NCBI Taxonomy" id="80869"/>
    <lineage>
        <taxon>Bacteria</taxon>
        <taxon>Pseudomonadati</taxon>
        <taxon>Pseudomonadota</taxon>
        <taxon>Betaproteobacteria</taxon>
        <taxon>Burkholderiales</taxon>
        <taxon>Comamonadaceae</taxon>
        <taxon>Paracidovorax</taxon>
    </lineage>
</organism>
<proteinExistence type="predicted"/>
<keyword evidence="1" id="KW-0732">Signal</keyword>
<feature type="signal peptide" evidence="1">
    <location>
        <begin position="1"/>
        <end position="46"/>
    </location>
</feature>
<dbReference type="EMBL" id="CP127363">
    <property type="protein sequence ID" value="WIY50416.1"/>
    <property type="molecule type" value="Genomic_DNA"/>
</dbReference>
<accession>A0ABY9AU43</accession>
<sequence>MTPPATACLCPTAPTHATRVFAPRFTPRATHLLVSIFALGCAAAHAAAPALPSARVGIVDARMPDAARVALPGMGSPAQAVPGNAAPPHELRFLRLSPPAGQATECCIRPQAPVDPQETSLLRYQGADTEPAAEREARFTHLPGDGFVGLALQGKPTVKRTSSHRILLRWPDSRQQVRVDHCLAAEGLHVKIAESTGAGRWKPVAHYYLPLGADVQPDCPRE</sequence>
<gene>
    <name evidence="2" type="ORF">QRO08_07585</name>
</gene>
<reference evidence="2 3" key="1">
    <citation type="submission" date="2023-06" db="EMBL/GenBank/DDBJ databases">
        <authorList>
            <person name="Ham H."/>
            <person name="Park D.S."/>
        </authorList>
    </citation>
    <scope>NUCLEOTIDE SEQUENCE [LARGE SCALE GENOMIC DNA]</scope>
    <source>
        <strain evidence="2 3">KACC 17005</strain>
    </source>
</reference>
<protein>
    <recommendedName>
        <fullName evidence="4">Lipoprotein</fullName>
    </recommendedName>
</protein>
<dbReference type="RefSeq" id="WP_232521715.1">
    <property type="nucleotide sequence ID" value="NZ_CP023687.1"/>
</dbReference>
<evidence type="ECO:0000313" key="2">
    <source>
        <dbReference type="EMBL" id="WIY50416.1"/>
    </source>
</evidence>
<evidence type="ECO:0008006" key="4">
    <source>
        <dbReference type="Google" id="ProtNLM"/>
    </source>
</evidence>
<keyword evidence="3" id="KW-1185">Reference proteome</keyword>
<evidence type="ECO:0000313" key="3">
    <source>
        <dbReference type="Proteomes" id="UP001242732"/>
    </source>
</evidence>